<reference evidence="1" key="2">
    <citation type="submission" date="2020-06" db="EMBL/GenBank/DDBJ databases">
        <title>Helianthus annuus Genome sequencing and assembly Release 2.</title>
        <authorList>
            <person name="Gouzy J."/>
            <person name="Langlade N."/>
            <person name="Munos S."/>
        </authorList>
    </citation>
    <scope>NUCLEOTIDE SEQUENCE</scope>
    <source>
        <tissue evidence="1">Leaves</tissue>
    </source>
</reference>
<dbReference type="EMBL" id="MNCJ02000327">
    <property type="protein sequence ID" value="KAF5779539.1"/>
    <property type="molecule type" value="Genomic_DNA"/>
</dbReference>
<evidence type="ECO:0000313" key="2">
    <source>
        <dbReference type="Proteomes" id="UP000215914"/>
    </source>
</evidence>
<sequence>MERAKSKEGCAGVVSKGVPVYDGRYIHTVCSEIYFRYFLNTFLRFNLLVVMLPDRLIG</sequence>
<gene>
    <name evidence="1" type="ORF">HanXRQr2_Chr12g0560741</name>
</gene>
<proteinExistence type="predicted"/>
<dbReference type="AlphaFoldDB" id="A0A9K3MXN0"/>
<comment type="caution">
    <text evidence="1">The sequence shown here is derived from an EMBL/GenBank/DDBJ whole genome shotgun (WGS) entry which is preliminary data.</text>
</comment>
<dbReference type="Gramene" id="mRNA:HanXRQr2_Chr12g0560741">
    <property type="protein sequence ID" value="CDS:HanXRQr2_Chr12g0560741.1"/>
    <property type="gene ID" value="HanXRQr2_Chr12g0560741"/>
</dbReference>
<dbReference type="Proteomes" id="UP000215914">
    <property type="component" value="Unassembled WGS sequence"/>
</dbReference>
<keyword evidence="2" id="KW-1185">Reference proteome</keyword>
<organism evidence="1 2">
    <name type="scientific">Helianthus annuus</name>
    <name type="common">Common sunflower</name>
    <dbReference type="NCBI Taxonomy" id="4232"/>
    <lineage>
        <taxon>Eukaryota</taxon>
        <taxon>Viridiplantae</taxon>
        <taxon>Streptophyta</taxon>
        <taxon>Embryophyta</taxon>
        <taxon>Tracheophyta</taxon>
        <taxon>Spermatophyta</taxon>
        <taxon>Magnoliopsida</taxon>
        <taxon>eudicotyledons</taxon>
        <taxon>Gunneridae</taxon>
        <taxon>Pentapetalae</taxon>
        <taxon>asterids</taxon>
        <taxon>campanulids</taxon>
        <taxon>Asterales</taxon>
        <taxon>Asteraceae</taxon>
        <taxon>Asteroideae</taxon>
        <taxon>Heliantheae alliance</taxon>
        <taxon>Heliantheae</taxon>
        <taxon>Helianthus</taxon>
    </lineage>
</organism>
<name>A0A9K3MXN0_HELAN</name>
<accession>A0A9K3MXN0</accession>
<evidence type="ECO:0000313" key="1">
    <source>
        <dbReference type="EMBL" id="KAF5779539.1"/>
    </source>
</evidence>
<reference evidence="1" key="1">
    <citation type="journal article" date="2017" name="Nature">
        <title>The sunflower genome provides insights into oil metabolism, flowering and Asterid evolution.</title>
        <authorList>
            <person name="Badouin H."/>
            <person name="Gouzy J."/>
            <person name="Grassa C.J."/>
            <person name="Murat F."/>
            <person name="Staton S.E."/>
            <person name="Cottret L."/>
            <person name="Lelandais-Briere C."/>
            <person name="Owens G.L."/>
            <person name="Carrere S."/>
            <person name="Mayjonade B."/>
            <person name="Legrand L."/>
            <person name="Gill N."/>
            <person name="Kane N.C."/>
            <person name="Bowers J.E."/>
            <person name="Hubner S."/>
            <person name="Bellec A."/>
            <person name="Berard A."/>
            <person name="Berges H."/>
            <person name="Blanchet N."/>
            <person name="Boniface M.C."/>
            <person name="Brunel D."/>
            <person name="Catrice O."/>
            <person name="Chaidir N."/>
            <person name="Claudel C."/>
            <person name="Donnadieu C."/>
            <person name="Faraut T."/>
            <person name="Fievet G."/>
            <person name="Helmstetter N."/>
            <person name="King M."/>
            <person name="Knapp S.J."/>
            <person name="Lai Z."/>
            <person name="Le Paslier M.C."/>
            <person name="Lippi Y."/>
            <person name="Lorenzon L."/>
            <person name="Mandel J.R."/>
            <person name="Marage G."/>
            <person name="Marchand G."/>
            <person name="Marquand E."/>
            <person name="Bret-Mestries E."/>
            <person name="Morien E."/>
            <person name="Nambeesan S."/>
            <person name="Nguyen T."/>
            <person name="Pegot-Espagnet P."/>
            <person name="Pouilly N."/>
            <person name="Raftis F."/>
            <person name="Sallet E."/>
            <person name="Schiex T."/>
            <person name="Thomas J."/>
            <person name="Vandecasteele C."/>
            <person name="Vares D."/>
            <person name="Vear F."/>
            <person name="Vautrin S."/>
            <person name="Crespi M."/>
            <person name="Mangin B."/>
            <person name="Burke J.M."/>
            <person name="Salse J."/>
            <person name="Munos S."/>
            <person name="Vincourt P."/>
            <person name="Rieseberg L.H."/>
            <person name="Langlade N.B."/>
        </authorList>
    </citation>
    <scope>NUCLEOTIDE SEQUENCE</scope>
    <source>
        <tissue evidence="1">Leaves</tissue>
    </source>
</reference>
<protein>
    <submittedName>
        <fullName evidence="1">Uncharacterized protein</fullName>
    </submittedName>
</protein>